<organism evidence="2">
    <name type="scientific">Strombidium rassoulzadegani</name>
    <dbReference type="NCBI Taxonomy" id="1082188"/>
    <lineage>
        <taxon>Eukaryota</taxon>
        <taxon>Sar</taxon>
        <taxon>Alveolata</taxon>
        <taxon>Ciliophora</taxon>
        <taxon>Intramacronucleata</taxon>
        <taxon>Spirotrichea</taxon>
        <taxon>Oligotrichia</taxon>
        <taxon>Strombidiidae</taxon>
        <taxon>Strombidium</taxon>
    </lineage>
</organism>
<accession>A0A7S3CP49</accession>
<dbReference type="EMBL" id="HBIA01009976">
    <property type="protein sequence ID" value="CAE0233352.1"/>
    <property type="molecule type" value="Transcribed_RNA"/>
</dbReference>
<name>A0A7S3CP49_9SPIT</name>
<reference evidence="2" key="1">
    <citation type="submission" date="2021-01" db="EMBL/GenBank/DDBJ databases">
        <authorList>
            <person name="Corre E."/>
            <person name="Pelletier E."/>
            <person name="Niang G."/>
            <person name="Scheremetjew M."/>
            <person name="Finn R."/>
            <person name="Kale V."/>
            <person name="Holt S."/>
            <person name="Cochrane G."/>
            <person name="Meng A."/>
            <person name="Brown T."/>
            <person name="Cohen L."/>
        </authorList>
    </citation>
    <scope>NUCLEOTIDE SEQUENCE</scope>
    <source>
        <strain evidence="2">Ras09</strain>
    </source>
</reference>
<feature type="compositionally biased region" description="Polar residues" evidence="1">
    <location>
        <begin position="22"/>
        <end position="37"/>
    </location>
</feature>
<evidence type="ECO:0000313" key="2">
    <source>
        <dbReference type="EMBL" id="CAE0233352.1"/>
    </source>
</evidence>
<proteinExistence type="predicted"/>
<protein>
    <submittedName>
        <fullName evidence="2">Uncharacterized protein</fullName>
    </submittedName>
</protein>
<feature type="region of interest" description="Disordered" evidence="1">
    <location>
        <begin position="1"/>
        <end position="37"/>
    </location>
</feature>
<sequence length="100" mass="11495">MIMTQQLQFLDNPKGNGMGSQFRMSSQTPQLLDQPSKNSLYNRGLTQFFRQRVPEGKSLSNAPSLAKNVRNRNTNILAGKSIDQLQDKHRKYLHIDDEFD</sequence>
<gene>
    <name evidence="2" type="ORF">SRAS04492_LOCUS5151</name>
</gene>
<dbReference type="AlphaFoldDB" id="A0A7S3CP49"/>
<evidence type="ECO:0000256" key="1">
    <source>
        <dbReference type="SAM" id="MobiDB-lite"/>
    </source>
</evidence>